<dbReference type="GeneID" id="98910470"/>
<name>A0A191ZVJ2_9RALS</name>
<dbReference type="AlphaFoldDB" id="A0A191ZVJ2"/>
<evidence type="ECO:0000313" key="1">
    <source>
        <dbReference type="EMBL" id="ANJ72102.1"/>
    </source>
</evidence>
<dbReference type="RefSeq" id="WP_064802798.1">
    <property type="nucleotide sequence ID" value="NZ_CP016022.1"/>
</dbReference>
<accession>A0A191ZVJ2</accession>
<dbReference type="Proteomes" id="UP000078572">
    <property type="component" value="Chromosome 1"/>
</dbReference>
<keyword evidence="2" id="KW-1185">Reference proteome</keyword>
<evidence type="ECO:0000313" key="2">
    <source>
        <dbReference type="Proteomes" id="UP000078572"/>
    </source>
</evidence>
<sequence>MAATHKIPGVKLGRSWRFPEAALMQFFDEQAKSNLTWPAPVPSFTPITKPRRGKPRPDLLQVMAEAGMSSEEQISLIFEAGRKSKPQQ</sequence>
<organism evidence="1 2">
    <name type="scientific">Ralstonia insidiosa</name>
    <dbReference type="NCBI Taxonomy" id="190721"/>
    <lineage>
        <taxon>Bacteria</taxon>
        <taxon>Pseudomonadati</taxon>
        <taxon>Pseudomonadota</taxon>
        <taxon>Betaproteobacteria</taxon>
        <taxon>Burkholderiales</taxon>
        <taxon>Burkholderiaceae</taxon>
        <taxon>Ralstonia</taxon>
    </lineage>
</organism>
<reference evidence="2" key="1">
    <citation type="submission" date="2016-06" db="EMBL/GenBank/DDBJ databases">
        <authorList>
            <person name="Xu Y."/>
            <person name="Nagy A."/>
            <person name="Yan X."/>
            <person name="Kim S.W."/>
            <person name="Haley B."/>
            <person name="Liu N.T."/>
            <person name="Nou X."/>
        </authorList>
    </citation>
    <scope>NUCLEOTIDE SEQUENCE [LARGE SCALE GENOMIC DNA]</scope>
    <source>
        <strain evidence="2">ATCC 49129</strain>
    </source>
</reference>
<protein>
    <submittedName>
        <fullName evidence="1">Uncharacterized protein</fullName>
    </submittedName>
</protein>
<proteinExistence type="predicted"/>
<gene>
    <name evidence="1" type="ORF">A9Y76_06335</name>
</gene>
<dbReference type="EMBL" id="CP016022">
    <property type="protein sequence ID" value="ANJ72102.1"/>
    <property type="molecule type" value="Genomic_DNA"/>
</dbReference>